<dbReference type="PANTHER" id="PTHR17490">
    <property type="entry name" value="SUA5"/>
    <property type="match status" value="1"/>
</dbReference>
<keyword evidence="4 9" id="KW-0819">tRNA processing</keyword>
<evidence type="ECO:0000256" key="2">
    <source>
        <dbReference type="ARBA" id="ARBA00022490"/>
    </source>
</evidence>
<dbReference type="InterPro" id="IPR023535">
    <property type="entry name" value="TC-AMP_synthase"/>
</dbReference>
<keyword evidence="6 9" id="KW-0547">Nucleotide-binding</keyword>
<keyword evidence="7 9" id="KW-0067">ATP-binding</keyword>
<keyword evidence="2 9" id="KW-0963">Cytoplasm</keyword>
<sequence length="189" mass="20361">MPDWKTHHRVRIAAAILRRGGVIACPTESVWGLSCDPFNEAAVQRILALKNRPQEKGLILAAGDRNHFGGLLTNLDAPLRERAISRWPGPVTWLVPHFGLVPEWVTGEHSTVAIRQTAEPLLAAISEVFGGPLVSTSANPAGKQPATRAFQVQRYFGGELDYICPGNTGGLSKPSEILDLRSGSVVRAG</sequence>
<dbReference type="Pfam" id="PF01300">
    <property type="entry name" value="Sua5_yciO_yrdC"/>
    <property type="match status" value="1"/>
</dbReference>
<dbReference type="InterPro" id="IPR017945">
    <property type="entry name" value="DHBP_synth_RibB-like_a/b_dom"/>
</dbReference>
<comment type="subcellular location">
    <subcellularLocation>
        <location evidence="1 9">Cytoplasm</location>
    </subcellularLocation>
</comment>
<dbReference type="PANTHER" id="PTHR17490:SF18">
    <property type="entry name" value="THREONYLCARBAMOYL-AMP SYNTHASE"/>
    <property type="match status" value="1"/>
</dbReference>
<feature type="domain" description="YrdC-like" evidence="10">
    <location>
        <begin position="7"/>
        <end position="189"/>
    </location>
</feature>
<dbReference type="InterPro" id="IPR006070">
    <property type="entry name" value="Sua5-like_dom"/>
</dbReference>
<proteinExistence type="inferred from homology"/>
<dbReference type="EC" id="2.7.7.87" evidence="9"/>
<evidence type="ECO:0000313" key="11">
    <source>
        <dbReference type="EMBL" id="GMG86026.1"/>
    </source>
</evidence>
<evidence type="ECO:0000256" key="9">
    <source>
        <dbReference type="HAMAP-Rule" id="MF_01852"/>
    </source>
</evidence>
<evidence type="ECO:0000256" key="4">
    <source>
        <dbReference type="ARBA" id="ARBA00022694"/>
    </source>
</evidence>
<evidence type="ECO:0000259" key="10">
    <source>
        <dbReference type="PROSITE" id="PS51163"/>
    </source>
</evidence>
<dbReference type="PROSITE" id="PS51163">
    <property type="entry name" value="YRDC"/>
    <property type="match status" value="1"/>
</dbReference>
<gene>
    <name evidence="9" type="primary">tsaC</name>
    <name evidence="11" type="ORF">MNKW57_03470</name>
</gene>
<evidence type="ECO:0000256" key="1">
    <source>
        <dbReference type="ARBA" id="ARBA00004496"/>
    </source>
</evidence>
<evidence type="ECO:0000256" key="3">
    <source>
        <dbReference type="ARBA" id="ARBA00022679"/>
    </source>
</evidence>
<evidence type="ECO:0000256" key="5">
    <source>
        <dbReference type="ARBA" id="ARBA00022695"/>
    </source>
</evidence>
<dbReference type="Gene3D" id="3.90.870.10">
    <property type="entry name" value="DHBP synthase"/>
    <property type="match status" value="1"/>
</dbReference>
<dbReference type="SUPFAM" id="SSF55821">
    <property type="entry name" value="YrdC/RibB"/>
    <property type="match status" value="1"/>
</dbReference>
<protein>
    <recommendedName>
        <fullName evidence="9">Threonylcarbamoyl-AMP synthase</fullName>
        <shortName evidence="9">TC-AMP synthase</shortName>
        <ecNumber evidence="9">2.7.7.87</ecNumber>
    </recommendedName>
    <alternativeName>
        <fullName evidence="9">L-threonylcarbamoyladenylate synthase</fullName>
    </alternativeName>
    <alternativeName>
        <fullName evidence="9">t(6)A37 threonylcarbamoyladenosine biosynthesis protein TsaC</fullName>
    </alternativeName>
    <alternativeName>
        <fullName evidence="9">tRNA threonylcarbamoyladenosine biosynthesis protein TsaC</fullName>
    </alternativeName>
</protein>
<comment type="catalytic activity">
    <reaction evidence="8 9">
        <text>L-threonine + hydrogencarbonate + ATP = L-threonylcarbamoyladenylate + diphosphate + H2O</text>
        <dbReference type="Rhea" id="RHEA:36407"/>
        <dbReference type="ChEBI" id="CHEBI:15377"/>
        <dbReference type="ChEBI" id="CHEBI:17544"/>
        <dbReference type="ChEBI" id="CHEBI:30616"/>
        <dbReference type="ChEBI" id="CHEBI:33019"/>
        <dbReference type="ChEBI" id="CHEBI:57926"/>
        <dbReference type="ChEBI" id="CHEBI:73682"/>
        <dbReference type="EC" id="2.7.7.87"/>
    </reaction>
</comment>
<keyword evidence="12" id="KW-1185">Reference proteome</keyword>
<keyword evidence="3 9" id="KW-0808">Transferase</keyword>
<evidence type="ECO:0000256" key="8">
    <source>
        <dbReference type="ARBA" id="ARBA00048366"/>
    </source>
</evidence>
<comment type="caution">
    <text evidence="11">The sequence shown here is derived from an EMBL/GenBank/DDBJ whole genome shotgun (WGS) entry which is preliminary data.</text>
</comment>
<evidence type="ECO:0000313" key="12">
    <source>
        <dbReference type="Proteomes" id="UP001224392"/>
    </source>
</evidence>
<name>A0ABQ6LVE7_9GAMM</name>
<organism evidence="11 12">
    <name type="scientific">Biformimicrobium ophioploci</name>
    <dbReference type="NCBI Taxonomy" id="3036711"/>
    <lineage>
        <taxon>Bacteria</taxon>
        <taxon>Pseudomonadati</taxon>
        <taxon>Pseudomonadota</taxon>
        <taxon>Gammaproteobacteria</taxon>
        <taxon>Cellvibrionales</taxon>
        <taxon>Microbulbiferaceae</taxon>
        <taxon>Biformimicrobium</taxon>
    </lineage>
</organism>
<comment type="function">
    <text evidence="9">Required for the formation of a threonylcarbamoyl group on adenosine at position 37 (t(6)A37) in tRNAs that read codons beginning with adenine. Catalyzes the conversion of L-threonine, HCO(3)(-)/CO(2) and ATP to give threonylcarbamoyl-AMP (TC-AMP) as the acyladenylate intermediate, with the release of diphosphate.</text>
</comment>
<evidence type="ECO:0000256" key="6">
    <source>
        <dbReference type="ARBA" id="ARBA00022741"/>
    </source>
</evidence>
<evidence type="ECO:0000256" key="7">
    <source>
        <dbReference type="ARBA" id="ARBA00022840"/>
    </source>
</evidence>
<dbReference type="HAMAP" id="MF_01852">
    <property type="entry name" value="TsaC"/>
    <property type="match status" value="1"/>
</dbReference>
<reference evidence="11 12" key="1">
    <citation type="submission" date="2023-04" db="EMBL/GenBank/DDBJ databases">
        <title>Marinobulbifer ophiurae gen. nov., sp. Nov., isolate from tissue of brittle star Ophioplocus japonicus.</title>
        <authorList>
            <person name="Kawano K."/>
            <person name="Sawayama S."/>
            <person name="Nakagawa S."/>
        </authorList>
    </citation>
    <scope>NUCLEOTIDE SEQUENCE [LARGE SCALE GENOMIC DNA]</scope>
    <source>
        <strain evidence="11 12">NKW57</strain>
    </source>
</reference>
<dbReference type="EMBL" id="BSYJ01000001">
    <property type="protein sequence ID" value="GMG86026.1"/>
    <property type="molecule type" value="Genomic_DNA"/>
</dbReference>
<comment type="similarity">
    <text evidence="9">Belongs to the SUA5 family. TsaC subfamily.</text>
</comment>
<dbReference type="RefSeq" id="WP_285762541.1">
    <property type="nucleotide sequence ID" value="NZ_BSYJ01000001.1"/>
</dbReference>
<dbReference type="InterPro" id="IPR050156">
    <property type="entry name" value="TC-AMP_synthase_SUA5"/>
</dbReference>
<keyword evidence="5 9" id="KW-0548">Nucleotidyltransferase</keyword>
<accession>A0ABQ6LVE7</accession>
<dbReference type="Proteomes" id="UP001224392">
    <property type="component" value="Unassembled WGS sequence"/>
</dbReference>